<dbReference type="OrthoDB" id="29563at2759"/>
<evidence type="ECO:0000313" key="7">
    <source>
        <dbReference type="EMBL" id="AAZ94863.1"/>
    </source>
</evidence>
<dbReference type="InterPro" id="IPR004037">
    <property type="entry name" value="Ribosomal_eL8-like_CS"/>
</dbReference>
<dbReference type="InterPro" id="IPR018492">
    <property type="entry name" value="Ribosomal_eL8/Nhp2"/>
</dbReference>
<reference evidence="7" key="1">
    <citation type="journal article" date="2005" name="BMC Evol. Biol.">
        <title>An ancient spliceosomal intron in the ribosomal protein L7a gene (Rpl7a) of Giardia lamblia.</title>
        <authorList>
            <person name="Russell A.G."/>
            <person name="Shutt T.E."/>
            <person name="Watkins R.F."/>
            <person name="Gray M.W."/>
        </authorList>
    </citation>
    <scope>NUCLEOTIDE SEQUENCE</scope>
    <source>
        <strain evidence="7">ATCC 50562</strain>
    </source>
</reference>
<dbReference type="EMBL" id="JAPMOS010000061">
    <property type="protein sequence ID" value="KAJ4456791.1"/>
    <property type="molecule type" value="Genomic_DNA"/>
</dbReference>
<gene>
    <name evidence="8" type="ORF">PAPYR_7921</name>
</gene>
<dbReference type="PROSITE" id="PS01082">
    <property type="entry name" value="RIBOSOMAL_L7AE"/>
    <property type="match status" value="1"/>
</dbReference>
<feature type="compositionally biased region" description="Basic and acidic residues" evidence="5">
    <location>
        <begin position="253"/>
        <end position="267"/>
    </location>
</feature>
<dbReference type="Gene3D" id="3.30.1330.30">
    <property type="match status" value="1"/>
</dbReference>
<keyword evidence="9" id="KW-1185">Reference proteome</keyword>
<dbReference type="GO" id="GO:0003723">
    <property type="term" value="F:RNA binding"/>
    <property type="evidence" value="ECO:0007669"/>
    <property type="project" value="UniProtKB-UniRule"/>
</dbReference>
<evidence type="ECO:0000259" key="6">
    <source>
        <dbReference type="Pfam" id="PF01248"/>
    </source>
</evidence>
<evidence type="ECO:0000256" key="3">
    <source>
        <dbReference type="ARBA" id="ARBA00023274"/>
    </source>
</evidence>
<dbReference type="InterPro" id="IPR001921">
    <property type="entry name" value="Ribosomal_eL8_euk"/>
</dbReference>
<dbReference type="PRINTS" id="PR00882">
    <property type="entry name" value="RIBOSOMALL7A"/>
</dbReference>
<reference evidence="7" key="2">
    <citation type="submission" date="2005-07" db="EMBL/GenBank/DDBJ databases">
        <authorList>
            <person name="Silberman J.D."/>
            <person name="Baumgartner M."/>
            <person name="Roger A.J."/>
        </authorList>
    </citation>
    <scope>NUCLEOTIDE SEQUENCE</scope>
    <source>
        <strain evidence="7">ATCC 50562</strain>
    </source>
</reference>
<dbReference type="InterPro" id="IPR029064">
    <property type="entry name" value="Ribosomal_eL30-like_sf"/>
</dbReference>
<accession>Q3SAE0</accession>
<evidence type="ECO:0000313" key="8">
    <source>
        <dbReference type="EMBL" id="KAJ4456791.1"/>
    </source>
</evidence>
<feature type="region of interest" description="Disordered" evidence="5">
    <location>
        <begin position="1"/>
        <end position="24"/>
    </location>
</feature>
<dbReference type="EMBL" id="DQ118092">
    <property type="protein sequence ID" value="AAZ94863.1"/>
    <property type="molecule type" value="mRNA"/>
</dbReference>
<evidence type="ECO:0000256" key="2">
    <source>
        <dbReference type="ARBA" id="ARBA00022980"/>
    </source>
</evidence>
<keyword evidence="2 4" id="KW-0689">Ribosomal protein</keyword>
<feature type="domain" description="Ribosomal protein eL8/eL30/eS12/Gadd45" evidence="6">
    <location>
        <begin position="131"/>
        <end position="214"/>
    </location>
</feature>
<dbReference type="Proteomes" id="UP001141327">
    <property type="component" value="Unassembled WGS sequence"/>
</dbReference>
<protein>
    <recommendedName>
        <fullName evidence="4">60S ribosomal protein L7a</fullName>
    </recommendedName>
</protein>
<dbReference type="Pfam" id="PF01248">
    <property type="entry name" value="Ribosomal_L7Ae"/>
    <property type="match status" value="1"/>
</dbReference>
<keyword evidence="3 4" id="KW-0687">Ribonucleoprotein</keyword>
<dbReference type="GO" id="GO:0042254">
    <property type="term" value="P:ribosome biogenesis"/>
    <property type="evidence" value="ECO:0007669"/>
    <property type="project" value="InterPro"/>
</dbReference>
<evidence type="ECO:0000256" key="5">
    <source>
        <dbReference type="SAM" id="MobiDB-lite"/>
    </source>
</evidence>
<dbReference type="InterPro" id="IPR004038">
    <property type="entry name" value="Ribosomal_eL8/eL30/eS12/Gad45"/>
</dbReference>
<dbReference type="AlphaFoldDB" id="Q3SAE0"/>
<dbReference type="GO" id="GO:0022625">
    <property type="term" value="C:cytosolic large ribosomal subunit"/>
    <property type="evidence" value="ECO:0007669"/>
    <property type="project" value="UniProtKB-UniRule"/>
</dbReference>
<name>Q3SAE0_9EUKA</name>
<proteinExistence type="evidence at transcript level"/>
<sequence length="267" mass="30528">MPKEAARKPVAKKTAGKKPVQQKKESEFANLIAKRPRSFHVGGDVHPPRDVSRYVKWPKYIRLQRQKKVMYQRMKTPAMINQFTQTLDKHVATEMFKLLHKYRPEDKKAKKERLLKLAEAKKEGKQEEAPKKPMTLKCGLNHITTLVEQKKAKLVVIAHDVDPIELVIWLPTLCRKMDVPYCIVKGKARLGTLVGLKTATCLALTDVKPEDKKTFSDLVAVCRTNYIDRAEAIVRQQGGGKLGVKSAKKIEKRQKALAKDEKQREKM</sequence>
<dbReference type="InterPro" id="IPR050257">
    <property type="entry name" value="eL8/uL1-like"/>
</dbReference>
<dbReference type="PRINTS" id="PR00881">
    <property type="entry name" value="L7ARS6FAMILY"/>
</dbReference>
<feature type="region of interest" description="Disordered" evidence="5">
    <location>
        <begin position="240"/>
        <end position="267"/>
    </location>
</feature>
<reference evidence="8" key="3">
    <citation type="journal article" date="2022" name="bioRxiv">
        <title>Genomics of Preaxostyla Flagellates Illuminates Evolutionary Transitions and the Path Towards Mitochondrial Loss.</title>
        <authorList>
            <person name="Novak L.V.F."/>
            <person name="Treitli S.C."/>
            <person name="Pyrih J."/>
            <person name="Halakuc P."/>
            <person name="Pipaliya S.V."/>
            <person name="Vacek V."/>
            <person name="Brzon O."/>
            <person name="Soukal P."/>
            <person name="Eme L."/>
            <person name="Dacks J.B."/>
            <person name="Karnkowska A."/>
            <person name="Elias M."/>
            <person name="Hampl V."/>
        </authorList>
    </citation>
    <scope>NUCLEOTIDE SEQUENCE</scope>
    <source>
        <strain evidence="8">RCP-MX</strain>
    </source>
</reference>
<evidence type="ECO:0000256" key="1">
    <source>
        <dbReference type="ARBA" id="ARBA00007337"/>
    </source>
</evidence>
<organism evidence="7">
    <name type="scientific">Paratrimastix pyriformis</name>
    <dbReference type="NCBI Taxonomy" id="342808"/>
    <lineage>
        <taxon>Eukaryota</taxon>
        <taxon>Metamonada</taxon>
        <taxon>Preaxostyla</taxon>
        <taxon>Paratrimastigidae</taxon>
        <taxon>Paratrimastix</taxon>
    </lineage>
</organism>
<dbReference type="FunFam" id="3.30.1330.30:FF:000003">
    <property type="entry name" value="60S ribosomal protein L7a"/>
    <property type="match status" value="1"/>
</dbReference>
<evidence type="ECO:0000313" key="9">
    <source>
        <dbReference type="Proteomes" id="UP001141327"/>
    </source>
</evidence>
<dbReference type="SUPFAM" id="SSF55315">
    <property type="entry name" value="L30e-like"/>
    <property type="match status" value="1"/>
</dbReference>
<evidence type="ECO:0000256" key="4">
    <source>
        <dbReference type="RuleBase" id="RU367042"/>
    </source>
</evidence>
<dbReference type="PANTHER" id="PTHR23105">
    <property type="entry name" value="RIBOSOMAL PROTEIN L7AE FAMILY MEMBER"/>
    <property type="match status" value="1"/>
</dbReference>
<comment type="similarity">
    <text evidence="1 4">Belongs to the eukaryotic ribosomal protein eL8 family.</text>
</comment>
<comment type="function">
    <text evidence="4">Component of the ribosome.</text>
</comment>